<protein>
    <submittedName>
        <fullName evidence="1">Uncharacterized protein</fullName>
    </submittedName>
</protein>
<accession>A0ABY3PHX8</accession>
<evidence type="ECO:0000313" key="2">
    <source>
        <dbReference type="Proteomes" id="UP001054846"/>
    </source>
</evidence>
<dbReference type="EMBL" id="CP063845">
    <property type="protein sequence ID" value="UFP93239.1"/>
    <property type="molecule type" value="Genomic_DNA"/>
</dbReference>
<proteinExistence type="predicted"/>
<keyword evidence="2" id="KW-1185">Reference proteome</keyword>
<reference evidence="1 2" key="1">
    <citation type="journal article" date="2021" name="Genome Biol. Evol.">
        <title>Complete Genome Sequencing of a Novel Gloeobacter Species from a Waterfall Cave in Mexico.</title>
        <authorList>
            <person name="Saw J.H."/>
            <person name="Cardona T."/>
            <person name="Montejano G."/>
        </authorList>
    </citation>
    <scope>NUCLEOTIDE SEQUENCE [LARGE SCALE GENOMIC DNA]</scope>
    <source>
        <strain evidence="1">MG652769</strain>
    </source>
</reference>
<organism evidence="1 2">
    <name type="scientific">Gloeobacter morelensis MG652769</name>
    <dbReference type="NCBI Taxonomy" id="2781736"/>
    <lineage>
        <taxon>Bacteria</taxon>
        <taxon>Bacillati</taxon>
        <taxon>Cyanobacteriota</taxon>
        <taxon>Cyanophyceae</taxon>
        <taxon>Gloeobacterales</taxon>
        <taxon>Gloeobacteraceae</taxon>
        <taxon>Gloeobacter</taxon>
        <taxon>Gloeobacter morelensis</taxon>
    </lineage>
</organism>
<dbReference type="Proteomes" id="UP001054846">
    <property type="component" value="Chromosome"/>
</dbReference>
<evidence type="ECO:0000313" key="1">
    <source>
        <dbReference type="EMBL" id="UFP93239.1"/>
    </source>
</evidence>
<gene>
    <name evidence="1" type="ORF">ISF26_15695</name>
</gene>
<sequence>MTVEQKVRERLAALGVSNPSVEVEEEFLVKIVLPADSTADLRRIQSEMNALDVCVTRLVKAGEA</sequence>
<dbReference type="RefSeq" id="WP_230840241.1">
    <property type="nucleotide sequence ID" value="NZ_CP063845.1"/>
</dbReference>
<name>A0ABY3PHX8_9CYAN</name>